<dbReference type="Proteomes" id="UP001500742">
    <property type="component" value="Unassembled WGS sequence"/>
</dbReference>
<dbReference type="EMBL" id="BAAAZC010000011">
    <property type="protein sequence ID" value="GAA3969198.1"/>
    <property type="molecule type" value="Genomic_DNA"/>
</dbReference>
<comment type="caution">
    <text evidence="1">The sequence shown here is derived from an EMBL/GenBank/DDBJ whole genome shotgun (WGS) entry which is preliminary data.</text>
</comment>
<protein>
    <submittedName>
        <fullName evidence="1">Uncharacterized protein</fullName>
    </submittedName>
</protein>
<reference evidence="2" key="1">
    <citation type="journal article" date="2019" name="Int. J. Syst. Evol. Microbiol.">
        <title>The Global Catalogue of Microorganisms (GCM) 10K type strain sequencing project: providing services to taxonomists for standard genome sequencing and annotation.</title>
        <authorList>
            <consortium name="The Broad Institute Genomics Platform"/>
            <consortium name="The Broad Institute Genome Sequencing Center for Infectious Disease"/>
            <person name="Wu L."/>
            <person name="Ma J."/>
        </authorList>
    </citation>
    <scope>NUCLEOTIDE SEQUENCE [LARGE SCALE GENOMIC DNA]</scope>
    <source>
        <strain evidence="2">JCM 16601</strain>
    </source>
</reference>
<proteinExistence type="predicted"/>
<organism evidence="1 2">
    <name type="scientific">Mucilaginibacter dorajii</name>
    <dbReference type="NCBI Taxonomy" id="692994"/>
    <lineage>
        <taxon>Bacteria</taxon>
        <taxon>Pseudomonadati</taxon>
        <taxon>Bacteroidota</taxon>
        <taxon>Sphingobacteriia</taxon>
        <taxon>Sphingobacteriales</taxon>
        <taxon>Sphingobacteriaceae</taxon>
        <taxon>Mucilaginibacter</taxon>
    </lineage>
</organism>
<sequence>MTTITHCLLSGYKFPEPRSADGLSFSYTSLVAGNVNISLPLAIEYINKGDYNHYLLAGICKNLTIRNEMPIFLSTTFINHGLSTYKYPKSFHEKANHLLKLLYDLGANEYKSRTLFPLHDYPLCFCETPEEFERVVTYLGKEGLLEWPNRTNVNGSYTKVLLTQDGIKEVEKGLPKVPMIGLVTQEITTSDAAIDEKINHAKKLFFDEPQTMEHMRSACVTLAAVLEPLRSDLTSVIARPDVEAFFQLVNNFDIRHNHNKVMTLEHPEQLEWVFYSLLNTINVYYKLKIKLA</sequence>
<evidence type="ECO:0000313" key="1">
    <source>
        <dbReference type="EMBL" id="GAA3969198.1"/>
    </source>
</evidence>
<name>A0ABP7PPP7_9SPHI</name>
<dbReference type="RefSeq" id="WP_259095872.1">
    <property type="nucleotide sequence ID" value="NZ_BAAAZC010000011.1"/>
</dbReference>
<keyword evidence="2" id="KW-1185">Reference proteome</keyword>
<accession>A0ABP7PPP7</accession>
<evidence type="ECO:0000313" key="2">
    <source>
        <dbReference type="Proteomes" id="UP001500742"/>
    </source>
</evidence>
<gene>
    <name evidence="1" type="ORF">GCM10022210_17570</name>
</gene>